<dbReference type="InterPro" id="IPR015915">
    <property type="entry name" value="Kelch-typ_b-propeller"/>
</dbReference>
<sequence length="383" mass="43078">MFLITVTQVIYAAEWRMTANPCPRSMAGVITDSANQRMILFGGGNYRLPWDTYLNDVWVLNLTPNNESWTQLFPSGTPPNASDGPTAIMDPINNRVVIFGGSDANGQAYNETWELSLNNLTWTLLNPSGTPPPPRGSHIAIYDPIGHRMVVFGGSGAATYNDVWALDLASGNESWHQLFPAGTAPDVRMRHWGIFDNENQDVVIGFGFNYPGYFLYYNDVWALNLTSLTWREIIPVGVNIEGRRGSCAAYDPFHHRIFVFGGDQYYDYYFGDTYVLTLDTLGINENKGNIVIQPYIRIVPNLVKFPCQVYAFVPSCKERVSIKIVDASGRLVKTLMKETKNSGNYIIDWNGFDDKGKKLSSGTYFIILNIDNTIDYRKIVILK</sequence>
<dbReference type="NCBIfam" id="TIGR04183">
    <property type="entry name" value="Por_Secre_tail"/>
    <property type="match status" value="1"/>
</dbReference>
<organism evidence="2">
    <name type="scientific">candidate division WOR-3 bacterium</name>
    <dbReference type="NCBI Taxonomy" id="2052148"/>
    <lineage>
        <taxon>Bacteria</taxon>
        <taxon>Bacteria division WOR-3</taxon>
    </lineage>
</organism>
<accession>A0A7V0Z666</accession>
<name>A0A7V0Z666_UNCW3</name>
<protein>
    <submittedName>
        <fullName evidence="2">T9SS type A sorting domain-containing protein</fullName>
    </submittedName>
</protein>
<dbReference type="Pfam" id="PF13860">
    <property type="entry name" value="FlgD_ig"/>
    <property type="match status" value="1"/>
</dbReference>
<reference evidence="2" key="1">
    <citation type="journal article" date="2020" name="mSystems">
        <title>Genome- and Community-Level Interaction Insights into Carbon Utilization and Element Cycling Functions of Hydrothermarchaeota in Hydrothermal Sediment.</title>
        <authorList>
            <person name="Zhou Z."/>
            <person name="Liu Y."/>
            <person name="Xu W."/>
            <person name="Pan J."/>
            <person name="Luo Z.H."/>
            <person name="Li M."/>
        </authorList>
    </citation>
    <scope>NUCLEOTIDE SEQUENCE [LARGE SCALE GENOMIC DNA]</scope>
    <source>
        <strain evidence="2">SpSt-258</strain>
    </source>
</reference>
<dbReference type="SUPFAM" id="SSF117281">
    <property type="entry name" value="Kelch motif"/>
    <property type="match status" value="1"/>
</dbReference>
<proteinExistence type="predicted"/>
<evidence type="ECO:0000313" key="2">
    <source>
        <dbReference type="EMBL" id="HDY59259.1"/>
    </source>
</evidence>
<dbReference type="InterPro" id="IPR025965">
    <property type="entry name" value="FlgD/Vpr_Ig-like"/>
</dbReference>
<dbReference type="AlphaFoldDB" id="A0A7V0Z666"/>
<gene>
    <name evidence="2" type="ORF">ENP86_06880</name>
</gene>
<dbReference type="Gene3D" id="2.120.10.80">
    <property type="entry name" value="Kelch-type beta propeller"/>
    <property type="match status" value="2"/>
</dbReference>
<dbReference type="InterPro" id="IPR026444">
    <property type="entry name" value="Secre_tail"/>
</dbReference>
<evidence type="ECO:0000259" key="1">
    <source>
        <dbReference type="Pfam" id="PF13860"/>
    </source>
</evidence>
<dbReference type="EMBL" id="DSKY01000018">
    <property type="protein sequence ID" value="HDY59259.1"/>
    <property type="molecule type" value="Genomic_DNA"/>
</dbReference>
<feature type="domain" description="FlgD/Vpr Ig-like" evidence="1">
    <location>
        <begin position="314"/>
        <end position="365"/>
    </location>
</feature>
<dbReference type="PANTHER" id="PTHR23244">
    <property type="entry name" value="KELCH REPEAT DOMAIN"/>
    <property type="match status" value="1"/>
</dbReference>
<comment type="caution">
    <text evidence="2">The sequence shown here is derived from an EMBL/GenBank/DDBJ whole genome shotgun (WGS) entry which is preliminary data.</text>
</comment>
<dbReference type="Pfam" id="PF24681">
    <property type="entry name" value="Kelch_KLHDC2_KLHL20_DRC7"/>
    <property type="match status" value="1"/>
</dbReference>
<dbReference type="Gene3D" id="2.60.40.4070">
    <property type="match status" value="1"/>
</dbReference>